<name>A0A090T6S0_9VIBR</name>
<dbReference type="GO" id="GO:0000976">
    <property type="term" value="F:transcription cis-regulatory region binding"/>
    <property type="evidence" value="ECO:0007669"/>
    <property type="project" value="TreeGrafter"/>
</dbReference>
<dbReference type="InterPro" id="IPR036388">
    <property type="entry name" value="WH-like_DNA-bd_sf"/>
</dbReference>
<evidence type="ECO:0000313" key="6">
    <source>
        <dbReference type="EMBL" id="GAL34908.1"/>
    </source>
</evidence>
<dbReference type="EMBL" id="BBMT01000005">
    <property type="protein sequence ID" value="GAL34908.1"/>
    <property type="molecule type" value="Genomic_DNA"/>
</dbReference>
<gene>
    <name evidence="6" type="ORF">JCM19240_4458</name>
</gene>
<evidence type="ECO:0000256" key="4">
    <source>
        <dbReference type="ARBA" id="ARBA00023163"/>
    </source>
</evidence>
<organism evidence="6 7">
    <name type="scientific">Vibrio maritimus</name>
    <dbReference type="NCBI Taxonomy" id="990268"/>
    <lineage>
        <taxon>Bacteria</taxon>
        <taxon>Pseudomonadati</taxon>
        <taxon>Pseudomonadota</taxon>
        <taxon>Gammaproteobacteria</taxon>
        <taxon>Vibrionales</taxon>
        <taxon>Vibrionaceae</taxon>
        <taxon>Vibrio</taxon>
    </lineage>
</organism>
<accession>A0A090T6S0</accession>
<feature type="domain" description="HTH lysR-type" evidence="5">
    <location>
        <begin position="2"/>
        <end position="59"/>
    </location>
</feature>
<dbReference type="Pfam" id="PF00126">
    <property type="entry name" value="HTH_1"/>
    <property type="match status" value="1"/>
</dbReference>
<dbReference type="PANTHER" id="PTHR30126:SF91">
    <property type="entry name" value="LYSR FAMILY TRANSCRIPTIONAL REGULATOR"/>
    <property type="match status" value="1"/>
</dbReference>
<keyword evidence="3" id="KW-0238">DNA-binding</keyword>
<dbReference type="PRINTS" id="PR00039">
    <property type="entry name" value="HTHLYSR"/>
</dbReference>
<evidence type="ECO:0000256" key="3">
    <source>
        <dbReference type="ARBA" id="ARBA00023125"/>
    </source>
</evidence>
<dbReference type="GO" id="GO:0003700">
    <property type="term" value="F:DNA-binding transcription factor activity"/>
    <property type="evidence" value="ECO:0007669"/>
    <property type="project" value="InterPro"/>
</dbReference>
<proteinExistence type="inferred from homology"/>
<reference evidence="6 7" key="2">
    <citation type="submission" date="2014-09" db="EMBL/GenBank/DDBJ databases">
        <authorList>
            <consortium name="NBRP consortium"/>
            <person name="Sawabe T."/>
            <person name="Meirelles P."/>
            <person name="Nakanishi M."/>
            <person name="Sayaka M."/>
            <person name="Hattori M."/>
            <person name="Ohkuma M."/>
        </authorList>
    </citation>
    <scope>NUCLEOTIDE SEQUENCE [LARGE SCALE GENOMIC DNA]</scope>
    <source>
        <strain evidence="6 7">JCM 19240</strain>
    </source>
</reference>
<dbReference type="Gene3D" id="1.10.10.10">
    <property type="entry name" value="Winged helix-like DNA-binding domain superfamily/Winged helix DNA-binding domain"/>
    <property type="match status" value="1"/>
</dbReference>
<dbReference type="InterPro" id="IPR000847">
    <property type="entry name" value="LysR_HTH_N"/>
</dbReference>
<sequence>MLSVEQIEAFITTVETGSFSGAARRLGKVQSAVSQNIMNLEIDCGVELFDRRGRYPVLTEAGEKLLPYARAAMVQHGRLAERVDSLTQKEIQPIVLTIDEGIPFDWVTPIIQTLSEEFPRLSWSCFSHQAAMPLRWYKMEEPLPPLFMKIFPYPFRSTLKALDHYSSMFMSQRPIH</sequence>
<dbReference type="PROSITE" id="PS50931">
    <property type="entry name" value="HTH_LYSR"/>
    <property type="match status" value="1"/>
</dbReference>
<keyword evidence="4" id="KW-0804">Transcription</keyword>
<evidence type="ECO:0000313" key="7">
    <source>
        <dbReference type="Proteomes" id="UP000029224"/>
    </source>
</evidence>
<dbReference type="InterPro" id="IPR036390">
    <property type="entry name" value="WH_DNA-bd_sf"/>
</dbReference>
<dbReference type="SUPFAM" id="SSF46785">
    <property type="entry name" value="Winged helix' DNA-binding domain"/>
    <property type="match status" value="1"/>
</dbReference>
<comment type="caution">
    <text evidence="6">The sequence shown here is derived from an EMBL/GenBank/DDBJ whole genome shotgun (WGS) entry which is preliminary data.</text>
</comment>
<evidence type="ECO:0000259" key="5">
    <source>
        <dbReference type="PROSITE" id="PS50931"/>
    </source>
</evidence>
<dbReference type="PANTHER" id="PTHR30126">
    <property type="entry name" value="HTH-TYPE TRANSCRIPTIONAL REGULATOR"/>
    <property type="match status" value="1"/>
</dbReference>
<evidence type="ECO:0000256" key="1">
    <source>
        <dbReference type="ARBA" id="ARBA00009437"/>
    </source>
</evidence>
<dbReference type="Proteomes" id="UP000029224">
    <property type="component" value="Unassembled WGS sequence"/>
</dbReference>
<comment type="similarity">
    <text evidence="1">Belongs to the LysR transcriptional regulatory family.</text>
</comment>
<protein>
    <submittedName>
        <fullName evidence="6">Transcriptional regulator LysR family</fullName>
    </submittedName>
</protein>
<reference evidence="6 7" key="1">
    <citation type="submission" date="2014-09" db="EMBL/GenBank/DDBJ databases">
        <title>Vibrio maritimus JCM 19240. (C210) whole genome shotgun sequence.</title>
        <authorList>
            <person name="Sawabe T."/>
            <person name="Meirelles P."/>
            <person name="Nakanishi M."/>
            <person name="Sayaka M."/>
            <person name="Hattori M."/>
            <person name="Ohkuma M."/>
        </authorList>
    </citation>
    <scope>NUCLEOTIDE SEQUENCE [LARGE SCALE GENOMIC DNA]</scope>
    <source>
        <strain evidence="6 7">JCM 19240</strain>
    </source>
</reference>
<evidence type="ECO:0000256" key="2">
    <source>
        <dbReference type="ARBA" id="ARBA00023015"/>
    </source>
</evidence>
<dbReference type="FunFam" id="1.10.10.10:FF:000001">
    <property type="entry name" value="LysR family transcriptional regulator"/>
    <property type="match status" value="1"/>
</dbReference>
<keyword evidence="7" id="KW-1185">Reference proteome</keyword>
<dbReference type="AlphaFoldDB" id="A0A090T6S0"/>
<keyword evidence="2" id="KW-0805">Transcription regulation</keyword>